<dbReference type="InterPro" id="IPR000967">
    <property type="entry name" value="Znf_NFX1"/>
</dbReference>
<keyword evidence="6" id="KW-0862">Zinc</keyword>
<dbReference type="SMART" id="SM00438">
    <property type="entry name" value="ZnF_NFX"/>
    <property type="match status" value="8"/>
</dbReference>
<evidence type="ECO:0000256" key="6">
    <source>
        <dbReference type="ARBA" id="ARBA00022833"/>
    </source>
</evidence>
<dbReference type="AlphaFoldDB" id="A0A5C5G1Q9"/>
<dbReference type="SMART" id="SM00393">
    <property type="entry name" value="R3H"/>
    <property type="match status" value="1"/>
</dbReference>
<dbReference type="InterPro" id="IPR036867">
    <property type="entry name" value="R3H_dom_sf"/>
</dbReference>
<evidence type="ECO:0000256" key="8">
    <source>
        <dbReference type="ARBA" id="ARBA00023163"/>
    </source>
</evidence>
<evidence type="ECO:0000256" key="4">
    <source>
        <dbReference type="ARBA" id="ARBA00022737"/>
    </source>
</evidence>
<name>A0A5C5G1Q9_9BASI</name>
<feature type="compositionally biased region" description="Low complexity" evidence="10">
    <location>
        <begin position="1087"/>
        <end position="1099"/>
    </location>
</feature>
<dbReference type="GO" id="GO:0000977">
    <property type="term" value="F:RNA polymerase II transcription regulatory region sequence-specific DNA binding"/>
    <property type="evidence" value="ECO:0007669"/>
    <property type="project" value="TreeGrafter"/>
</dbReference>
<feature type="region of interest" description="Disordered" evidence="10">
    <location>
        <begin position="1079"/>
        <end position="1106"/>
    </location>
</feature>
<dbReference type="PANTHER" id="PTHR12360">
    <property type="entry name" value="NUCLEAR TRANSCRIPTION FACTOR, X-BOX BINDING 1 NFX1"/>
    <property type="match status" value="1"/>
</dbReference>
<organism evidence="12 13">
    <name type="scientific">Rhodotorula diobovata</name>
    <dbReference type="NCBI Taxonomy" id="5288"/>
    <lineage>
        <taxon>Eukaryota</taxon>
        <taxon>Fungi</taxon>
        <taxon>Dikarya</taxon>
        <taxon>Basidiomycota</taxon>
        <taxon>Pucciniomycotina</taxon>
        <taxon>Microbotryomycetes</taxon>
        <taxon>Sporidiobolales</taxon>
        <taxon>Sporidiobolaceae</taxon>
        <taxon>Rhodotorula</taxon>
    </lineage>
</organism>
<sequence>MTTQVATQQPTTSSSSTPAPSSTATRGSSGRGGGHPRGGGRGRGRGRGGAQNGAGARAAAAAVGEGGNMAQTHEGQEAQPRRNGAESERGRGRGRGRGGRGRGNGASRGETNSRRAQFGAALSTGNADLASLHAAAAPFVPGSSSSATASTSASTSGTSTPLNPAPVNQTLVERLITELSSGEAECTICIGEISRSARIWNCSSCHQPLHLTCANKWASSAVASSSERAHLLASRSHARSNPPDPATLAGHWSCPNCNELFTAAQVPNKYTCFCGRFTDPHPRPPATPHSCGKPCARRRPKGCAHPCSLGCHPGPCPPCPVVLHVRCHDGKRTLGVRCSALNDGKPDSDATRAAKEALRSCGERHGALLDCGLHECARTCHAGECGECEEVRPKRCFCGREEQEGLCGATRPHERVDGCRLPGIGGDDETWTGEWACARRCDALFDCGVHRCAETCHPHTGPTAPHCPSSPDVVSTCPCGQTPLSALLGPNKPRTACTDPIPLCAAQCAKPLECGHACTSGCHAGPCPPCRERVPLVCRCGSSKTSRLCGEPYRATRLDPDTGAVEETDEYLCARVCKATRACGRHQCGRTCCPLAYQEALTAGNKGKNKKRSPVTLQDALAEQEATDPLGMHTCDRTCGRKLNCGIHSCELRDHRGACPPCLRADFDELVCNCGSTVVLPPIPCNFVIDCRHPCIRPSECGHPRLPHACHEDPACPPCPYLTTKPCACGKREVPNVRCSTDQRKVSCGTVCGKLLRCGWHRCRKTCHPAGECETADDQTCLKPRKHCGHPCPLPCHFPSACPADSPCPKLISVHCECGHLSQKARCGACDDKPEGNQGRLVKCTDACATAKRNAQLADALGVEQREAATKTREVEYPAELLSFFAANQAWATQIEAQLVELVKSDKPSLHFPVMKRPQRQFIHELTDHFQLRSESLDEEPRRSVVCHRTPTTGIPTPTLAEALAASKKSASLTLNLGSLRRALPDKKPNNALYLEGVLGYDEEMLTDILVPHMRGLKFILTWVTDEDVLITFDLPVHDLEAKLSAISSALKHVISDTGFCVSVDPVVLGDDGRVVRGSWTPVGGPASSSATSSAPMSARGSSTGAWRATTGIKTANTFASLGQQGSSPPKASQAGHAWGQLLGVAHAKPPRAVVAPQGELERSLPAAAPVASAASSVAAAPSRIPTPSLPPPPPIARNDDDVPDEWDAGLEDEAAE</sequence>
<evidence type="ECO:0000256" key="2">
    <source>
        <dbReference type="ARBA" id="ARBA00007269"/>
    </source>
</evidence>
<dbReference type="Pfam" id="PF01424">
    <property type="entry name" value="R3H"/>
    <property type="match status" value="1"/>
</dbReference>
<dbReference type="InterPro" id="IPR001374">
    <property type="entry name" value="R3H_dom"/>
</dbReference>
<evidence type="ECO:0000256" key="9">
    <source>
        <dbReference type="ARBA" id="ARBA00023242"/>
    </source>
</evidence>
<protein>
    <recommendedName>
        <fullName evidence="11">R3H domain-containing protein</fullName>
    </recommendedName>
</protein>
<keyword evidence="13" id="KW-1185">Reference proteome</keyword>
<dbReference type="Proteomes" id="UP000311382">
    <property type="component" value="Unassembled WGS sequence"/>
</dbReference>
<feature type="compositionally biased region" description="Acidic residues" evidence="10">
    <location>
        <begin position="1202"/>
        <end position="1217"/>
    </location>
</feature>
<feature type="compositionally biased region" description="Basic and acidic residues" evidence="10">
    <location>
        <begin position="74"/>
        <end position="91"/>
    </location>
</feature>
<dbReference type="InterPro" id="IPR034078">
    <property type="entry name" value="NFX1_fam"/>
</dbReference>
<keyword evidence="7" id="KW-0805">Transcription regulation</keyword>
<evidence type="ECO:0000256" key="10">
    <source>
        <dbReference type="SAM" id="MobiDB-lite"/>
    </source>
</evidence>
<evidence type="ECO:0000313" key="13">
    <source>
        <dbReference type="Proteomes" id="UP000311382"/>
    </source>
</evidence>
<evidence type="ECO:0000259" key="11">
    <source>
        <dbReference type="PROSITE" id="PS51061"/>
    </source>
</evidence>
<dbReference type="PANTHER" id="PTHR12360:SF12">
    <property type="entry name" value="TRANSCRIPTIONAL REPRESSOR NF-X1"/>
    <property type="match status" value="1"/>
</dbReference>
<dbReference type="CDD" id="cd06008">
    <property type="entry name" value="NF-X1-zinc-finger"/>
    <property type="match status" value="4"/>
</dbReference>
<feature type="region of interest" description="Disordered" evidence="10">
    <location>
        <begin position="1"/>
        <end position="113"/>
    </location>
</feature>
<dbReference type="EMBL" id="SOZI01000016">
    <property type="protein sequence ID" value="TNY23037.1"/>
    <property type="molecule type" value="Genomic_DNA"/>
</dbReference>
<accession>A0A5C5G1Q9</accession>
<feature type="compositionally biased region" description="Low complexity" evidence="10">
    <location>
        <begin position="53"/>
        <end position="63"/>
    </location>
</feature>
<feature type="region of interest" description="Disordered" evidence="10">
    <location>
        <begin position="139"/>
        <end position="166"/>
    </location>
</feature>
<dbReference type="PROSITE" id="PS51061">
    <property type="entry name" value="R3H"/>
    <property type="match status" value="1"/>
</dbReference>
<dbReference type="Gene3D" id="3.30.1370.50">
    <property type="entry name" value="R3H-like domain"/>
    <property type="match status" value="1"/>
</dbReference>
<dbReference type="GO" id="GO:0000981">
    <property type="term" value="F:DNA-binding transcription factor activity, RNA polymerase II-specific"/>
    <property type="evidence" value="ECO:0007669"/>
    <property type="project" value="TreeGrafter"/>
</dbReference>
<feature type="compositionally biased region" description="Low complexity" evidence="10">
    <location>
        <begin position="139"/>
        <end position="160"/>
    </location>
</feature>
<evidence type="ECO:0000256" key="3">
    <source>
        <dbReference type="ARBA" id="ARBA00022723"/>
    </source>
</evidence>
<keyword evidence="3" id="KW-0479">Metal-binding</keyword>
<feature type="compositionally biased region" description="Low complexity" evidence="10">
    <location>
        <begin position="1166"/>
        <end position="1187"/>
    </location>
</feature>
<dbReference type="SUPFAM" id="SSF82708">
    <property type="entry name" value="R3H domain"/>
    <property type="match status" value="1"/>
</dbReference>
<comment type="caution">
    <text evidence="12">The sequence shown here is derived from an EMBL/GenBank/DDBJ whole genome shotgun (WGS) entry which is preliminary data.</text>
</comment>
<proteinExistence type="inferred from homology"/>
<dbReference type="GO" id="GO:0005634">
    <property type="term" value="C:nucleus"/>
    <property type="evidence" value="ECO:0007669"/>
    <property type="project" value="UniProtKB-SubCell"/>
</dbReference>
<dbReference type="GO" id="GO:0008270">
    <property type="term" value="F:zinc ion binding"/>
    <property type="evidence" value="ECO:0007669"/>
    <property type="project" value="UniProtKB-KW"/>
</dbReference>
<feature type="region of interest" description="Disordered" evidence="10">
    <location>
        <begin position="1163"/>
        <end position="1217"/>
    </location>
</feature>
<evidence type="ECO:0000256" key="1">
    <source>
        <dbReference type="ARBA" id="ARBA00004123"/>
    </source>
</evidence>
<keyword evidence="4" id="KW-0677">Repeat</keyword>
<keyword evidence="8" id="KW-0804">Transcription</keyword>
<keyword evidence="9" id="KW-0539">Nucleus</keyword>
<feature type="compositionally biased region" description="Low complexity" evidence="10">
    <location>
        <begin position="1"/>
        <end position="28"/>
    </location>
</feature>
<evidence type="ECO:0000256" key="7">
    <source>
        <dbReference type="ARBA" id="ARBA00023015"/>
    </source>
</evidence>
<dbReference type="OrthoDB" id="6512771at2759"/>
<comment type="similarity">
    <text evidence="2">Belongs to the NFX1 family.</text>
</comment>
<evidence type="ECO:0000256" key="5">
    <source>
        <dbReference type="ARBA" id="ARBA00022771"/>
    </source>
</evidence>
<keyword evidence="5" id="KW-0863">Zinc-finger</keyword>
<dbReference type="GO" id="GO:0000122">
    <property type="term" value="P:negative regulation of transcription by RNA polymerase II"/>
    <property type="evidence" value="ECO:0007669"/>
    <property type="project" value="TreeGrafter"/>
</dbReference>
<dbReference type="STRING" id="5288.A0A5C5G1Q9"/>
<evidence type="ECO:0000313" key="12">
    <source>
        <dbReference type="EMBL" id="TNY23037.1"/>
    </source>
</evidence>
<comment type="subcellular location">
    <subcellularLocation>
        <location evidence="1">Nucleus</location>
    </subcellularLocation>
</comment>
<feature type="domain" description="R3H" evidence="11">
    <location>
        <begin position="889"/>
        <end position="951"/>
    </location>
</feature>
<reference evidence="12 13" key="1">
    <citation type="submission" date="2019-03" db="EMBL/GenBank/DDBJ databases">
        <title>Rhodosporidium diobovatum UCD-FST 08-225 genome sequencing, assembly, and annotation.</title>
        <authorList>
            <person name="Fakankun I.U."/>
            <person name="Fristensky B."/>
            <person name="Levin D.B."/>
        </authorList>
    </citation>
    <scope>NUCLEOTIDE SEQUENCE [LARGE SCALE GENOMIC DNA]</scope>
    <source>
        <strain evidence="12 13">UCD-FST 08-225</strain>
    </source>
</reference>
<gene>
    <name evidence="12" type="ORF">DMC30DRAFT_390535</name>
</gene>